<reference evidence="5" key="1">
    <citation type="journal article" date="2014" name="Int. J. Syst. Evol. Microbiol.">
        <title>Complete genome sequence of Corynebacterium casei LMG S-19264T (=DSM 44701T), isolated from a smear-ripened cheese.</title>
        <authorList>
            <consortium name="US DOE Joint Genome Institute (JGI-PGF)"/>
            <person name="Walter F."/>
            <person name="Albersmeier A."/>
            <person name="Kalinowski J."/>
            <person name="Ruckert C."/>
        </authorList>
    </citation>
    <scope>NUCLEOTIDE SEQUENCE</scope>
    <source>
        <strain evidence="5">CGMCC 1.12726</strain>
    </source>
</reference>
<comment type="subunit">
    <text evidence="2">The pili are polar flexible filaments of about 5.4 nanometers diameter and 2.5 micrometers average length; they consist of only a single polypeptide chain arranged in a helical configuration of five subunits per turn in the assembled pilus.</text>
</comment>
<dbReference type="InterPro" id="IPR000983">
    <property type="entry name" value="Bac_GSPG_pilin"/>
</dbReference>
<keyword evidence="4" id="KW-0812">Transmembrane</keyword>
<accession>A0A917CVI4</accession>
<name>A0A917CVI4_9GAMM</name>
<keyword evidence="4" id="KW-0472">Membrane</keyword>
<dbReference type="SUPFAM" id="SSF54523">
    <property type="entry name" value="Pili subunits"/>
    <property type="match status" value="1"/>
</dbReference>
<dbReference type="GO" id="GO:0007155">
    <property type="term" value="P:cell adhesion"/>
    <property type="evidence" value="ECO:0007669"/>
    <property type="project" value="InterPro"/>
</dbReference>
<dbReference type="InterPro" id="IPR001082">
    <property type="entry name" value="Pilin"/>
</dbReference>
<dbReference type="Gene3D" id="3.30.700.10">
    <property type="entry name" value="Glycoprotein, Type 4 Pilin"/>
    <property type="match status" value="1"/>
</dbReference>
<dbReference type="Pfam" id="PF00114">
    <property type="entry name" value="Pilin"/>
    <property type="match status" value="1"/>
</dbReference>
<keyword evidence="4" id="KW-1133">Transmembrane helix</keyword>
<keyword evidence="3" id="KW-0488">Methylation</keyword>
<dbReference type="Pfam" id="PF07963">
    <property type="entry name" value="N_methyl"/>
    <property type="match status" value="1"/>
</dbReference>
<evidence type="ECO:0000256" key="2">
    <source>
        <dbReference type="ARBA" id="ARBA00011156"/>
    </source>
</evidence>
<organism evidence="5 6">
    <name type="scientific">Arenimonas maotaiensis</name>
    <dbReference type="NCBI Taxonomy" id="1446479"/>
    <lineage>
        <taxon>Bacteria</taxon>
        <taxon>Pseudomonadati</taxon>
        <taxon>Pseudomonadota</taxon>
        <taxon>Gammaproteobacteria</taxon>
        <taxon>Lysobacterales</taxon>
        <taxon>Lysobacteraceae</taxon>
        <taxon>Arenimonas</taxon>
    </lineage>
</organism>
<dbReference type="InterPro" id="IPR012902">
    <property type="entry name" value="N_methyl_site"/>
</dbReference>
<evidence type="ECO:0000256" key="3">
    <source>
        <dbReference type="ARBA" id="ARBA00022481"/>
    </source>
</evidence>
<dbReference type="RefSeq" id="WP_188450239.1">
    <property type="nucleotide sequence ID" value="NZ_BMFO01000005.1"/>
</dbReference>
<comment type="similarity">
    <text evidence="1">Belongs to the N-Me-Phe pilin family.</text>
</comment>
<dbReference type="AlphaFoldDB" id="A0A917CVI4"/>
<dbReference type="PANTHER" id="PTHR30093:SF34">
    <property type="entry name" value="PREPILIN PEPTIDASE-DEPENDENT PROTEIN D"/>
    <property type="match status" value="1"/>
</dbReference>
<dbReference type="Proteomes" id="UP000632858">
    <property type="component" value="Unassembled WGS sequence"/>
</dbReference>
<keyword evidence="6" id="KW-1185">Reference proteome</keyword>
<dbReference type="GO" id="GO:0015627">
    <property type="term" value="C:type II protein secretion system complex"/>
    <property type="evidence" value="ECO:0007669"/>
    <property type="project" value="InterPro"/>
</dbReference>
<dbReference type="PRINTS" id="PR00813">
    <property type="entry name" value="BCTERIALGSPG"/>
</dbReference>
<evidence type="ECO:0000256" key="1">
    <source>
        <dbReference type="ARBA" id="ARBA00005233"/>
    </source>
</evidence>
<evidence type="ECO:0000313" key="6">
    <source>
        <dbReference type="Proteomes" id="UP000632858"/>
    </source>
</evidence>
<proteinExistence type="inferred from homology"/>
<dbReference type="EMBL" id="BMFO01000005">
    <property type="protein sequence ID" value="GGF98117.1"/>
    <property type="molecule type" value="Genomic_DNA"/>
</dbReference>
<dbReference type="InterPro" id="IPR045584">
    <property type="entry name" value="Pilin-like"/>
</dbReference>
<dbReference type="GO" id="GO:0015628">
    <property type="term" value="P:protein secretion by the type II secretion system"/>
    <property type="evidence" value="ECO:0007669"/>
    <property type="project" value="InterPro"/>
</dbReference>
<comment type="caution">
    <text evidence="5">The sequence shown here is derived from an EMBL/GenBank/DDBJ whole genome shotgun (WGS) entry which is preliminary data.</text>
</comment>
<protein>
    <submittedName>
        <fullName evidence="5">Pilin</fullName>
    </submittedName>
</protein>
<dbReference type="GO" id="GO:0009289">
    <property type="term" value="C:pilus"/>
    <property type="evidence" value="ECO:0007669"/>
    <property type="project" value="InterPro"/>
</dbReference>
<gene>
    <name evidence="5" type="primary">pilE</name>
    <name evidence="5" type="ORF">GCM10010960_19710</name>
</gene>
<feature type="transmembrane region" description="Helical" evidence="4">
    <location>
        <begin position="6"/>
        <end position="31"/>
    </location>
</feature>
<evidence type="ECO:0000256" key="4">
    <source>
        <dbReference type="SAM" id="Phobius"/>
    </source>
</evidence>
<dbReference type="PANTHER" id="PTHR30093">
    <property type="entry name" value="GENERAL SECRETION PATHWAY PROTEIN G"/>
    <property type="match status" value="1"/>
</dbReference>
<dbReference type="NCBIfam" id="TIGR02532">
    <property type="entry name" value="IV_pilin_GFxxxE"/>
    <property type="match status" value="1"/>
</dbReference>
<evidence type="ECO:0000313" key="5">
    <source>
        <dbReference type="EMBL" id="GGF98117.1"/>
    </source>
</evidence>
<sequence length="153" mass="16646">MKHGKLGFTILELMLVIAIVGVLAAIAIPIYQDYRVRANITEAMQRAGSLKNAVAEYYFTNDEFPDAMADMGLEDEVDPTRNVSLVHINDRYICIHMRNTGAPEIDGATHPIRLQPVGDGATVSWLCGHSGAVPDGYFAQNCRNHIESTSAGG</sequence>
<reference evidence="5" key="2">
    <citation type="submission" date="2020-09" db="EMBL/GenBank/DDBJ databases">
        <authorList>
            <person name="Sun Q."/>
            <person name="Zhou Y."/>
        </authorList>
    </citation>
    <scope>NUCLEOTIDE SEQUENCE</scope>
    <source>
        <strain evidence="5">CGMCC 1.12726</strain>
    </source>
</reference>